<evidence type="ECO:0000313" key="2">
    <source>
        <dbReference type="Proteomes" id="UP000185479"/>
    </source>
</evidence>
<evidence type="ECO:0000313" key="1">
    <source>
        <dbReference type="EMBL" id="APT85765.1"/>
    </source>
</evidence>
<dbReference type="AlphaFoldDB" id="A0A1L7CIX0"/>
<name>A0A1L7CIX0_CORFL</name>
<sequence length="95" mass="10144">MKFATAPPKVSACAVSDCAYNINGCRAFAVSVNTAAECSTYIPRDEKVSSPKVNAQVGACQRATCVHNMDLECTAKNVSFDRSDGKAECLSFSQR</sequence>
<proteinExistence type="predicted"/>
<protein>
    <submittedName>
        <fullName evidence="1">Uncharacterized protein</fullName>
    </submittedName>
</protein>
<dbReference type="KEGG" id="cfc:CFLV_00055"/>
<keyword evidence="2" id="KW-1185">Reference proteome</keyword>
<gene>
    <name evidence="1" type="ORF">CFLV_00055</name>
</gene>
<accession>A0A1L7CIX0</accession>
<reference evidence="1 2" key="1">
    <citation type="submission" date="2014-08" db="EMBL/GenBank/DDBJ databases">
        <title>Complete genome sequence of Corynebacterium flavescens OJ8(T)(=DSM 20296(T)), isolated from cheese.</title>
        <authorList>
            <person name="Ruckert C."/>
            <person name="Albersmeier A."/>
            <person name="Winkler A."/>
            <person name="Kalinowski J."/>
        </authorList>
    </citation>
    <scope>NUCLEOTIDE SEQUENCE [LARGE SCALE GENOMIC DNA]</scope>
    <source>
        <strain evidence="1 2">OJ8</strain>
    </source>
</reference>
<dbReference type="Proteomes" id="UP000185479">
    <property type="component" value="Chromosome"/>
</dbReference>
<dbReference type="EMBL" id="CP009246">
    <property type="protein sequence ID" value="APT85765.1"/>
    <property type="molecule type" value="Genomic_DNA"/>
</dbReference>
<dbReference type="OrthoDB" id="3213529at2"/>
<organism evidence="1 2">
    <name type="scientific">Corynebacterium flavescens</name>
    <dbReference type="NCBI Taxonomy" id="28028"/>
    <lineage>
        <taxon>Bacteria</taxon>
        <taxon>Bacillati</taxon>
        <taxon>Actinomycetota</taxon>
        <taxon>Actinomycetes</taxon>
        <taxon>Mycobacteriales</taxon>
        <taxon>Corynebacteriaceae</taxon>
        <taxon>Corynebacterium</taxon>
    </lineage>
</organism>